<keyword evidence="2" id="KW-0808">Transferase</keyword>
<protein>
    <submittedName>
        <fullName evidence="5">Shikimate O-hydroxycinnamoyltransferase-like</fullName>
    </submittedName>
</protein>
<evidence type="ECO:0000313" key="5">
    <source>
        <dbReference type="RefSeq" id="XP_039118401.1"/>
    </source>
</evidence>
<dbReference type="PANTHER" id="PTHR31642:SF11">
    <property type="entry name" value="SHIKIMATE O-HYDROXYCINNAMOYLTRANSFERASE"/>
    <property type="match status" value="1"/>
</dbReference>
<evidence type="ECO:0000256" key="2">
    <source>
        <dbReference type="ARBA" id="ARBA00022679"/>
    </source>
</evidence>
<dbReference type="Gene3D" id="3.30.559.10">
    <property type="entry name" value="Chloramphenicol acetyltransferase-like domain"/>
    <property type="match status" value="2"/>
</dbReference>
<gene>
    <name evidence="5" type="primary">LOC120254347</name>
</gene>
<dbReference type="InterPro" id="IPR050317">
    <property type="entry name" value="Plant_Fungal_Acyltransferase"/>
</dbReference>
<dbReference type="Pfam" id="PF02458">
    <property type="entry name" value="Transferase"/>
    <property type="match status" value="1"/>
</dbReference>
<sequence>MGMLKVKVVSSSLVKPEAETGNQKSSIWLPTLDLFQVRKHLPTIYFYQPNGDHGFFSPETLRRALSKALVPFYPLAGRLCYSGEGGRLELKCSGDGVLFVQAESGLAMDELGGFGPSPEKRKLLIPTVISAAGDGDVTDIPLVLLQVTTFKCGGVCLGVGIHHTVSDGASSLHFINTWSDIARGLDIAIPPLLDRSLVRARSPPSVEFDHPEFKPNPPPSPNTVEKPVTVAVLELSSSNLNKIKSYCNMKLKYTTYEIVAAHVWHCACKARCLATNATTRAFITVDGRTRLRPPLPPGYIGNVIFPAVVTAISGEVVSENLEAVAARFHNTISRLDDKHLRSAIDWLELQEDVTKIGRWVGEFPRTDLSITSWTRLPLYGADFGWGPPVYMGPAMLLYAGLCYIMPPANKADGIMVAVSLEEEYMEDFKKLFFDF</sequence>
<accession>A0AB40ATV0</accession>
<dbReference type="Proteomes" id="UP001515500">
    <property type="component" value="Chromosome 3"/>
</dbReference>
<evidence type="ECO:0000313" key="4">
    <source>
        <dbReference type="Proteomes" id="UP001515500"/>
    </source>
</evidence>
<dbReference type="PANTHER" id="PTHR31642">
    <property type="entry name" value="TRICHOTHECENE 3-O-ACETYLTRANSFERASE"/>
    <property type="match status" value="1"/>
</dbReference>
<dbReference type="GO" id="GO:0016747">
    <property type="term" value="F:acyltransferase activity, transferring groups other than amino-acyl groups"/>
    <property type="evidence" value="ECO:0007669"/>
    <property type="project" value="TreeGrafter"/>
</dbReference>
<evidence type="ECO:0000256" key="1">
    <source>
        <dbReference type="ARBA" id="ARBA00009861"/>
    </source>
</evidence>
<dbReference type="AlphaFoldDB" id="A0AB40ATV0"/>
<dbReference type="GeneID" id="120254347"/>
<comment type="similarity">
    <text evidence="1">Belongs to the plant acyltransferase family.</text>
</comment>
<reference evidence="5" key="1">
    <citation type="submission" date="2025-08" db="UniProtKB">
        <authorList>
            <consortium name="RefSeq"/>
        </authorList>
    </citation>
    <scope>IDENTIFICATION</scope>
</reference>
<keyword evidence="4" id="KW-1185">Reference proteome</keyword>
<proteinExistence type="inferred from homology"/>
<organism evidence="4 5">
    <name type="scientific">Dioscorea cayennensis subsp. rotundata</name>
    <name type="common">White Guinea yam</name>
    <name type="synonym">Dioscorea rotundata</name>
    <dbReference type="NCBI Taxonomy" id="55577"/>
    <lineage>
        <taxon>Eukaryota</taxon>
        <taxon>Viridiplantae</taxon>
        <taxon>Streptophyta</taxon>
        <taxon>Embryophyta</taxon>
        <taxon>Tracheophyta</taxon>
        <taxon>Spermatophyta</taxon>
        <taxon>Magnoliopsida</taxon>
        <taxon>Liliopsida</taxon>
        <taxon>Dioscoreales</taxon>
        <taxon>Dioscoreaceae</taxon>
        <taxon>Dioscorea</taxon>
    </lineage>
</organism>
<evidence type="ECO:0000256" key="3">
    <source>
        <dbReference type="ARBA" id="ARBA00023315"/>
    </source>
</evidence>
<dbReference type="InterPro" id="IPR023213">
    <property type="entry name" value="CAT-like_dom_sf"/>
</dbReference>
<keyword evidence="3" id="KW-0012">Acyltransferase</keyword>
<dbReference type="RefSeq" id="XP_039118401.1">
    <property type="nucleotide sequence ID" value="XM_039262467.1"/>
</dbReference>
<name>A0AB40ATV0_DIOCR</name>